<evidence type="ECO:0000313" key="1">
    <source>
        <dbReference type="EMBL" id="KAH9418078.1"/>
    </source>
</evidence>
<reference evidence="1 2" key="1">
    <citation type="journal article" date="2018" name="J. Allergy Clin. Immunol.">
        <title>High-quality assembly of Dermatophagoides pteronyssinus genome and transcriptome reveals a wide range of novel allergens.</title>
        <authorList>
            <person name="Liu X.Y."/>
            <person name="Yang K.Y."/>
            <person name="Wang M.Q."/>
            <person name="Kwok J.S."/>
            <person name="Zeng X."/>
            <person name="Yang Z."/>
            <person name="Xiao X.J."/>
            <person name="Lau C.P."/>
            <person name="Li Y."/>
            <person name="Huang Z.M."/>
            <person name="Ba J.G."/>
            <person name="Yim A.K."/>
            <person name="Ouyang C.Y."/>
            <person name="Ngai S.M."/>
            <person name="Chan T.F."/>
            <person name="Leung E.L."/>
            <person name="Liu L."/>
            <person name="Liu Z.G."/>
            <person name="Tsui S.K."/>
        </authorList>
    </citation>
    <scope>NUCLEOTIDE SEQUENCE [LARGE SCALE GENOMIC DNA]</scope>
    <source>
        <strain evidence="1">Derp</strain>
    </source>
</reference>
<reference evidence="1 2" key="2">
    <citation type="journal article" date="2022" name="Mol. Biol. Evol.">
        <title>Comparative Genomics Reveals Insights into the Divergent Evolution of Astigmatic Mites and Household Pest Adaptations.</title>
        <authorList>
            <person name="Xiong Q."/>
            <person name="Wan A.T."/>
            <person name="Liu X."/>
            <person name="Fung C.S."/>
            <person name="Xiao X."/>
            <person name="Malainual N."/>
            <person name="Hou J."/>
            <person name="Wang L."/>
            <person name="Wang M."/>
            <person name="Yang K.Y."/>
            <person name="Cui Y."/>
            <person name="Leung E.L."/>
            <person name="Nong W."/>
            <person name="Shin S.K."/>
            <person name="Au S.W."/>
            <person name="Jeong K.Y."/>
            <person name="Chew F.T."/>
            <person name="Hui J.H."/>
            <person name="Leung T.F."/>
            <person name="Tungtrongchitr A."/>
            <person name="Zhong N."/>
            <person name="Liu Z."/>
            <person name="Tsui S.K."/>
        </authorList>
    </citation>
    <scope>NUCLEOTIDE SEQUENCE [LARGE SCALE GENOMIC DNA]</scope>
    <source>
        <strain evidence="1">Derp</strain>
    </source>
</reference>
<protein>
    <submittedName>
        <fullName evidence="1">Uncharacterized protein</fullName>
    </submittedName>
</protein>
<evidence type="ECO:0000313" key="2">
    <source>
        <dbReference type="Proteomes" id="UP000887458"/>
    </source>
</evidence>
<dbReference type="Proteomes" id="UP000887458">
    <property type="component" value="Unassembled WGS sequence"/>
</dbReference>
<accession>A0ABQ8J690</accession>
<organism evidence="1 2">
    <name type="scientific">Dermatophagoides pteronyssinus</name>
    <name type="common">European house dust mite</name>
    <dbReference type="NCBI Taxonomy" id="6956"/>
    <lineage>
        <taxon>Eukaryota</taxon>
        <taxon>Metazoa</taxon>
        <taxon>Ecdysozoa</taxon>
        <taxon>Arthropoda</taxon>
        <taxon>Chelicerata</taxon>
        <taxon>Arachnida</taxon>
        <taxon>Acari</taxon>
        <taxon>Acariformes</taxon>
        <taxon>Sarcoptiformes</taxon>
        <taxon>Astigmata</taxon>
        <taxon>Psoroptidia</taxon>
        <taxon>Analgoidea</taxon>
        <taxon>Pyroglyphidae</taxon>
        <taxon>Dermatophagoidinae</taxon>
        <taxon>Dermatophagoides</taxon>
    </lineage>
</organism>
<dbReference type="EMBL" id="NJHN03000067">
    <property type="protein sequence ID" value="KAH9418078.1"/>
    <property type="molecule type" value="Genomic_DNA"/>
</dbReference>
<comment type="caution">
    <text evidence="1">The sequence shown here is derived from an EMBL/GenBank/DDBJ whole genome shotgun (WGS) entry which is preliminary data.</text>
</comment>
<gene>
    <name evidence="1" type="ORF">DERP_008335</name>
</gene>
<keyword evidence="2" id="KW-1185">Reference proteome</keyword>
<sequence length="91" mass="10858">MLTKPNFLRIDQFDRLIDRSICNINKISIDICIQMEFNEILDNNNRFLANQTFQGYEMPKLKFVFGQIIICKQRFTMVNKIDLNLDKIPKN</sequence>
<proteinExistence type="predicted"/>
<name>A0ABQ8J690_DERPT</name>